<dbReference type="RefSeq" id="WP_189517404.1">
    <property type="nucleotide sequence ID" value="NZ_BMXG01000032.1"/>
</dbReference>
<accession>A0A8J3DDB8</accession>
<dbReference type="PRINTS" id="PR00813">
    <property type="entry name" value="BCTERIALGSPG"/>
</dbReference>
<dbReference type="Pfam" id="PF07963">
    <property type="entry name" value="N_methyl"/>
    <property type="match status" value="1"/>
</dbReference>
<comment type="caution">
    <text evidence="3">The sequence shown here is derived from an EMBL/GenBank/DDBJ whole genome shotgun (WGS) entry which is preliminary data.</text>
</comment>
<dbReference type="PANTHER" id="PTHR30093">
    <property type="entry name" value="GENERAL SECRETION PATHWAY PROTEIN G"/>
    <property type="match status" value="1"/>
</dbReference>
<evidence type="ECO:0000256" key="1">
    <source>
        <dbReference type="ARBA" id="ARBA00022481"/>
    </source>
</evidence>
<keyword evidence="1" id="KW-0488">Methylation</keyword>
<proteinExistence type="predicted"/>
<dbReference type="SUPFAM" id="SSF54523">
    <property type="entry name" value="Pili subunits"/>
    <property type="match status" value="1"/>
</dbReference>
<gene>
    <name evidence="3" type="ORF">GCM10007047_33340</name>
</gene>
<organism evidence="3 4">
    <name type="scientific">Cerasicoccus arenae</name>
    <dbReference type="NCBI Taxonomy" id="424488"/>
    <lineage>
        <taxon>Bacteria</taxon>
        <taxon>Pseudomonadati</taxon>
        <taxon>Verrucomicrobiota</taxon>
        <taxon>Opitutia</taxon>
        <taxon>Puniceicoccales</taxon>
        <taxon>Cerasicoccaceae</taxon>
        <taxon>Cerasicoccus</taxon>
    </lineage>
</organism>
<protein>
    <recommendedName>
        <fullName evidence="5">Prepilin-type N-terminal cleavage/methylation domain-containing protein</fullName>
    </recommendedName>
</protein>
<keyword evidence="2" id="KW-0472">Membrane</keyword>
<keyword evidence="2" id="KW-1133">Transmembrane helix</keyword>
<dbReference type="EMBL" id="BMXG01000032">
    <property type="protein sequence ID" value="GHC13340.1"/>
    <property type="molecule type" value="Genomic_DNA"/>
</dbReference>
<evidence type="ECO:0000313" key="4">
    <source>
        <dbReference type="Proteomes" id="UP000642829"/>
    </source>
</evidence>
<evidence type="ECO:0000256" key="2">
    <source>
        <dbReference type="SAM" id="Phobius"/>
    </source>
</evidence>
<reference evidence="3" key="2">
    <citation type="submission" date="2020-09" db="EMBL/GenBank/DDBJ databases">
        <authorList>
            <person name="Sun Q."/>
            <person name="Kim S."/>
        </authorList>
    </citation>
    <scope>NUCLEOTIDE SEQUENCE</scope>
    <source>
        <strain evidence="3">KCTC 12870</strain>
    </source>
</reference>
<sequence length="235" mass="26357">MLITPITLTRNKKLHAFTLVETLVVIAIIAILATILIPVIQSVRRNAAVSRNISNLRNLQSANQLYATEHSGNYVPVGSFNEKGSYGNFWHENPSFVTEYLGFTDVNQWPEEFLSPWASIRSSDGQLLIERSYGYNYTGLGAYGIPGTSRNANMMTLANPSKTLAFADALDWQIQIYGADRYNGVEEVNNNNTNSAIAYRYNGYAGVVYFDGHAEMLNREQVVDNQELWNIRSTN</sequence>
<evidence type="ECO:0008006" key="5">
    <source>
        <dbReference type="Google" id="ProtNLM"/>
    </source>
</evidence>
<dbReference type="InterPro" id="IPR012902">
    <property type="entry name" value="N_methyl_site"/>
</dbReference>
<feature type="transmembrane region" description="Helical" evidence="2">
    <location>
        <begin position="16"/>
        <end position="40"/>
    </location>
</feature>
<keyword evidence="4" id="KW-1185">Reference proteome</keyword>
<evidence type="ECO:0000313" key="3">
    <source>
        <dbReference type="EMBL" id="GHC13340.1"/>
    </source>
</evidence>
<reference evidence="3" key="1">
    <citation type="journal article" date="2014" name="Int. J. Syst. Evol. Microbiol.">
        <title>Complete genome sequence of Corynebacterium casei LMG S-19264T (=DSM 44701T), isolated from a smear-ripened cheese.</title>
        <authorList>
            <consortium name="US DOE Joint Genome Institute (JGI-PGF)"/>
            <person name="Walter F."/>
            <person name="Albersmeier A."/>
            <person name="Kalinowski J."/>
            <person name="Ruckert C."/>
        </authorList>
    </citation>
    <scope>NUCLEOTIDE SEQUENCE</scope>
    <source>
        <strain evidence="3">KCTC 12870</strain>
    </source>
</reference>
<dbReference type="GO" id="GO:0015627">
    <property type="term" value="C:type II protein secretion system complex"/>
    <property type="evidence" value="ECO:0007669"/>
    <property type="project" value="InterPro"/>
</dbReference>
<dbReference type="NCBIfam" id="TIGR02532">
    <property type="entry name" value="IV_pilin_GFxxxE"/>
    <property type="match status" value="1"/>
</dbReference>
<dbReference type="InterPro" id="IPR000983">
    <property type="entry name" value="Bac_GSPG_pilin"/>
</dbReference>
<dbReference type="Gene3D" id="3.30.700.10">
    <property type="entry name" value="Glycoprotein, Type 4 Pilin"/>
    <property type="match status" value="1"/>
</dbReference>
<dbReference type="Proteomes" id="UP000642829">
    <property type="component" value="Unassembled WGS sequence"/>
</dbReference>
<keyword evidence="2" id="KW-0812">Transmembrane</keyword>
<dbReference type="GO" id="GO:0015628">
    <property type="term" value="P:protein secretion by the type II secretion system"/>
    <property type="evidence" value="ECO:0007669"/>
    <property type="project" value="InterPro"/>
</dbReference>
<dbReference type="InterPro" id="IPR045584">
    <property type="entry name" value="Pilin-like"/>
</dbReference>
<dbReference type="AlphaFoldDB" id="A0A8J3DDB8"/>
<name>A0A8J3DDB8_9BACT</name>